<proteinExistence type="predicted"/>
<evidence type="ECO:0000313" key="1">
    <source>
        <dbReference type="EMBL" id="KAG0445011.1"/>
    </source>
</evidence>
<keyword evidence="2" id="KW-1185">Reference proteome</keyword>
<name>A0AC60R0Y8_IXOPE</name>
<dbReference type="EMBL" id="JABSTQ010001061">
    <property type="protein sequence ID" value="KAG0445011.1"/>
    <property type="molecule type" value="Genomic_DNA"/>
</dbReference>
<accession>A0AC60R0Y8</accession>
<comment type="caution">
    <text evidence="1">The sequence shown here is derived from an EMBL/GenBank/DDBJ whole genome shotgun (WGS) entry which is preliminary data.</text>
</comment>
<dbReference type="Proteomes" id="UP000805193">
    <property type="component" value="Unassembled WGS sequence"/>
</dbReference>
<sequence length="116" mass="13038">MLRRLQQRLGDMALSFDTLLLKELFLQRLPTNVLMVLATASDLQMTTLAQLADSLMDVATPQVSQLQETQESTKPRTASAPSILSTEMRNLRDVFYRELKRNIDNIAELSISIAAT</sequence>
<reference evidence="1 2" key="1">
    <citation type="journal article" date="2020" name="Cell">
        <title>Large-Scale Comparative Analyses of Tick Genomes Elucidate Their Genetic Diversity and Vector Capacities.</title>
        <authorList>
            <consortium name="Tick Genome and Microbiome Consortium (TIGMIC)"/>
            <person name="Jia N."/>
            <person name="Wang J."/>
            <person name="Shi W."/>
            <person name="Du L."/>
            <person name="Sun Y."/>
            <person name="Zhan W."/>
            <person name="Jiang J.F."/>
            <person name="Wang Q."/>
            <person name="Zhang B."/>
            <person name="Ji P."/>
            <person name="Bell-Sakyi L."/>
            <person name="Cui X.M."/>
            <person name="Yuan T.T."/>
            <person name="Jiang B.G."/>
            <person name="Yang W.F."/>
            <person name="Lam T.T."/>
            <person name="Chang Q.C."/>
            <person name="Ding S.J."/>
            <person name="Wang X.J."/>
            <person name="Zhu J.G."/>
            <person name="Ruan X.D."/>
            <person name="Zhao L."/>
            <person name="Wei J.T."/>
            <person name="Ye R.Z."/>
            <person name="Que T.C."/>
            <person name="Du C.H."/>
            <person name="Zhou Y.H."/>
            <person name="Cheng J.X."/>
            <person name="Dai P.F."/>
            <person name="Guo W.B."/>
            <person name="Han X.H."/>
            <person name="Huang E.J."/>
            <person name="Li L.F."/>
            <person name="Wei W."/>
            <person name="Gao Y.C."/>
            <person name="Liu J.Z."/>
            <person name="Shao H.Z."/>
            <person name="Wang X."/>
            <person name="Wang C.C."/>
            <person name="Yang T.C."/>
            <person name="Huo Q.B."/>
            <person name="Li W."/>
            <person name="Chen H.Y."/>
            <person name="Chen S.E."/>
            <person name="Zhou L.G."/>
            <person name="Ni X.B."/>
            <person name="Tian J.H."/>
            <person name="Sheng Y."/>
            <person name="Liu T."/>
            <person name="Pan Y.S."/>
            <person name="Xia L.Y."/>
            <person name="Li J."/>
            <person name="Zhao F."/>
            <person name="Cao W.C."/>
        </authorList>
    </citation>
    <scope>NUCLEOTIDE SEQUENCE [LARGE SCALE GENOMIC DNA]</scope>
    <source>
        <strain evidence="1">Iper-2018</strain>
    </source>
</reference>
<evidence type="ECO:0000313" key="2">
    <source>
        <dbReference type="Proteomes" id="UP000805193"/>
    </source>
</evidence>
<gene>
    <name evidence="1" type="ORF">HPB47_004097</name>
</gene>
<protein>
    <submittedName>
        <fullName evidence="1">Uncharacterized protein</fullName>
    </submittedName>
</protein>
<organism evidence="1 2">
    <name type="scientific">Ixodes persulcatus</name>
    <name type="common">Taiga tick</name>
    <dbReference type="NCBI Taxonomy" id="34615"/>
    <lineage>
        <taxon>Eukaryota</taxon>
        <taxon>Metazoa</taxon>
        <taxon>Ecdysozoa</taxon>
        <taxon>Arthropoda</taxon>
        <taxon>Chelicerata</taxon>
        <taxon>Arachnida</taxon>
        <taxon>Acari</taxon>
        <taxon>Parasitiformes</taxon>
        <taxon>Ixodida</taxon>
        <taxon>Ixodoidea</taxon>
        <taxon>Ixodidae</taxon>
        <taxon>Ixodinae</taxon>
        <taxon>Ixodes</taxon>
    </lineage>
</organism>